<evidence type="ECO:0000313" key="3">
    <source>
        <dbReference type="Proteomes" id="UP000019426"/>
    </source>
</evidence>
<keyword evidence="1" id="KW-0812">Transmembrane</keyword>
<dbReference type="PATRIC" id="fig|1216932.3.peg.1742"/>
<dbReference type="AlphaFoldDB" id="W6RW72"/>
<feature type="transmembrane region" description="Helical" evidence="1">
    <location>
        <begin position="21"/>
        <end position="41"/>
    </location>
</feature>
<evidence type="ECO:0000313" key="2">
    <source>
        <dbReference type="EMBL" id="CDM68906.1"/>
    </source>
</evidence>
<dbReference type="STRING" id="1216932.CM240_1748"/>
<keyword evidence="1" id="KW-0472">Membrane</keyword>
<protein>
    <submittedName>
        <fullName evidence="2">Xanthine/uracil/vitamin C permease</fullName>
    </submittedName>
</protein>
<feature type="transmembrane region" description="Helical" evidence="1">
    <location>
        <begin position="342"/>
        <end position="360"/>
    </location>
</feature>
<dbReference type="RefSeq" id="WP_044038397.1">
    <property type="nucleotide sequence ID" value="NZ_HG917868.1"/>
</dbReference>
<feature type="transmembrane region" description="Helical" evidence="1">
    <location>
        <begin position="459"/>
        <end position="482"/>
    </location>
</feature>
<feature type="transmembrane region" description="Helical" evidence="1">
    <location>
        <begin position="172"/>
        <end position="192"/>
    </location>
</feature>
<feature type="transmembrane region" description="Helical" evidence="1">
    <location>
        <begin position="47"/>
        <end position="67"/>
    </location>
</feature>
<feature type="transmembrane region" description="Helical" evidence="1">
    <location>
        <begin position="435"/>
        <end position="452"/>
    </location>
</feature>
<keyword evidence="3" id="KW-1185">Reference proteome</keyword>
<dbReference type="EMBL" id="HG917868">
    <property type="protein sequence ID" value="CDM68906.1"/>
    <property type="molecule type" value="Genomic_DNA"/>
</dbReference>
<dbReference type="OrthoDB" id="3320984at2"/>
<dbReference type="Proteomes" id="UP000019426">
    <property type="component" value="Chromosome M2/40_rep1"/>
</dbReference>
<organism evidence="2 3">
    <name type="scientific">Clostridium bornimense</name>
    <dbReference type="NCBI Taxonomy" id="1216932"/>
    <lineage>
        <taxon>Bacteria</taxon>
        <taxon>Bacillati</taxon>
        <taxon>Bacillota</taxon>
        <taxon>Clostridia</taxon>
        <taxon>Eubacteriales</taxon>
        <taxon>Clostridiaceae</taxon>
        <taxon>Clostridium</taxon>
    </lineage>
</organism>
<feature type="transmembrane region" description="Helical" evidence="1">
    <location>
        <begin position="236"/>
        <end position="254"/>
    </location>
</feature>
<dbReference type="HOGENOM" id="CLU_020957_1_0_9"/>
<keyword evidence="1" id="KW-1133">Transmembrane helix</keyword>
<feature type="transmembrane region" description="Helical" evidence="1">
    <location>
        <begin position="199"/>
        <end position="216"/>
    </location>
</feature>
<name>W6RW72_9CLOT</name>
<feature type="transmembrane region" description="Helical" evidence="1">
    <location>
        <begin position="372"/>
        <end position="398"/>
    </location>
</feature>
<dbReference type="KEGG" id="clt:CM240_1748"/>
<feature type="transmembrane region" description="Helical" evidence="1">
    <location>
        <begin position="88"/>
        <end position="108"/>
    </location>
</feature>
<proteinExistence type="predicted"/>
<accession>W6RW72</accession>
<sequence length="519" mass="55569">MNKIKIPFFTKGDIGGLTYILTNNIVNYLIVIATLSGVLAWPDEIVYGRVIPGMSIGLLLSGLYYAYMAHKLGKKEGRTDVTALPSGVSTPAMFVILYGVIMPLHYALGDPELTWSAAVAACFIGGLVEFIGGFIGPWMKKRIPRAALLGTVAGIGFIWMATQGVFDVFSDPVIGLPILLVAMVGVFGGYIFKKKFPPLVIAIVGGIIYALLLGRTEVDFSGIGFYFPNPVNSIQSLINGFAIVLPYLTIIIPIEIYNFIETMDNVEAANAAGDNYSIREAQFADGICTMIAATFGGVVPNTVWLGHAGLKKSGAGIGYSCIGGILLGIAGIFGLFTFFSKLVPPAIAAVTYLWCAVVMVSQAFKDCKAKHYAAIGVAMIPPVADYLFTQITGAVGYADVWTEVLPSGIEGYGTEVSQYLIDHGVMWRGVAEVKPGAIIIGIILGTITAFIIDKRLDKVAITALIAAVLSLFGFIHSASLGVYPKSQFMIGYLIVAVLCYILHLGHGKWFDAPDDYEYV</sequence>
<dbReference type="eggNOG" id="COG2233">
    <property type="taxonomic scope" value="Bacteria"/>
</dbReference>
<feature type="transmembrane region" description="Helical" evidence="1">
    <location>
        <begin position="488"/>
        <end position="505"/>
    </location>
</feature>
<feature type="transmembrane region" description="Helical" evidence="1">
    <location>
        <begin position="114"/>
        <end position="135"/>
    </location>
</feature>
<evidence type="ECO:0000256" key="1">
    <source>
        <dbReference type="SAM" id="Phobius"/>
    </source>
</evidence>
<feature type="transmembrane region" description="Helical" evidence="1">
    <location>
        <begin position="317"/>
        <end position="336"/>
    </location>
</feature>
<gene>
    <name evidence="2" type="ORF">CM240_1748</name>
</gene>
<dbReference type="PANTHER" id="PTHR31610:SF0">
    <property type="entry name" value="SLC26A_SULP TRANSPORTER DOMAIN-CONTAINING PROTEIN"/>
    <property type="match status" value="1"/>
</dbReference>
<feature type="transmembrane region" description="Helical" evidence="1">
    <location>
        <begin position="147"/>
        <end position="166"/>
    </location>
</feature>
<reference evidence="2 3" key="1">
    <citation type="submission" date="2013-11" db="EMBL/GenBank/DDBJ databases">
        <title>Complete genome sequence of Clostridum sp. M2/40.</title>
        <authorList>
            <person name="Wibberg D."/>
            <person name="Puehler A."/>
            <person name="Schlueter A."/>
        </authorList>
    </citation>
    <scope>NUCLEOTIDE SEQUENCE [LARGE SCALE GENOMIC DNA]</scope>
    <source>
        <strain evidence="3">M2/40</strain>
    </source>
</reference>
<dbReference type="PANTHER" id="PTHR31610">
    <property type="entry name" value="SLR0360 PROTEIN"/>
    <property type="match status" value="1"/>
</dbReference>